<dbReference type="GO" id="GO:0003720">
    <property type="term" value="F:telomerase activity"/>
    <property type="evidence" value="ECO:0007669"/>
    <property type="project" value="InterPro"/>
</dbReference>
<evidence type="ECO:0000256" key="4">
    <source>
        <dbReference type="ARBA" id="ARBA00022454"/>
    </source>
</evidence>
<keyword evidence="6 13" id="KW-0548">Nucleotidyltransferase</keyword>
<evidence type="ECO:0000256" key="8">
    <source>
        <dbReference type="ARBA" id="ARBA00022842"/>
    </source>
</evidence>
<dbReference type="PRINTS" id="PR01365">
    <property type="entry name" value="TELOMERASERT"/>
</dbReference>
<organism evidence="16 17">
    <name type="scientific">Coniochaeta hoffmannii</name>
    <dbReference type="NCBI Taxonomy" id="91930"/>
    <lineage>
        <taxon>Eukaryota</taxon>
        <taxon>Fungi</taxon>
        <taxon>Dikarya</taxon>
        <taxon>Ascomycota</taxon>
        <taxon>Pezizomycotina</taxon>
        <taxon>Sordariomycetes</taxon>
        <taxon>Sordariomycetidae</taxon>
        <taxon>Coniochaetales</taxon>
        <taxon>Coniochaetaceae</taxon>
        <taxon>Coniochaeta</taxon>
    </lineage>
</organism>
<evidence type="ECO:0000256" key="1">
    <source>
        <dbReference type="ARBA" id="ARBA00008001"/>
    </source>
</evidence>
<feature type="region of interest" description="Disordered" evidence="14">
    <location>
        <begin position="385"/>
        <end position="406"/>
    </location>
</feature>
<evidence type="ECO:0000256" key="10">
    <source>
        <dbReference type="ARBA" id="ARBA00022918"/>
    </source>
</evidence>
<dbReference type="Pfam" id="PF00078">
    <property type="entry name" value="RVT_1"/>
    <property type="match status" value="1"/>
</dbReference>
<comment type="subcellular location">
    <subcellularLocation>
        <location evidence="13">Nucleus</location>
    </subcellularLocation>
    <subcellularLocation>
        <location evidence="13">Chromosome</location>
        <location evidence="13">Telomere</location>
    </subcellularLocation>
</comment>
<evidence type="ECO:0000313" key="17">
    <source>
        <dbReference type="Proteomes" id="UP001174691"/>
    </source>
</evidence>
<evidence type="ECO:0000256" key="5">
    <source>
        <dbReference type="ARBA" id="ARBA00022679"/>
    </source>
</evidence>
<dbReference type="SMART" id="SM00975">
    <property type="entry name" value="Telomerase_RBD"/>
    <property type="match status" value="1"/>
</dbReference>
<evidence type="ECO:0000256" key="7">
    <source>
        <dbReference type="ARBA" id="ARBA00022723"/>
    </source>
</evidence>
<dbReference type="Gene3D" id="3.30.70.2630">
    <property type="match status" value="1"/>
</dbReference>
<dbReference type="CDD" id="cd01648">
    <property type="entry name" value="TERT"/>
    <property type="match status" value="1"/>
</dbReference>
<protein>
    <recommendedName>
        <fullName evidence="3 13">Telomerase reverse transcriptase</fullName>
        <ecNumber evidence="2 13">2.7.7.49</ecNumber>
    </recommendedName>
    <alternativeName>
        <fullName evidence="13">Telomerase catalytic subunit</fullName>
    </alternativeName>
</protein>
<keyword evidence="5 13" id="KW-0808">Transferase</keyword>
<evidence type="ECO:0000256" key="3">
    <source>
        <dbReference type="ARBA" id="ARBA00016182"/>
    </source>
</evidence>
<evidence type="ECO:0000256" key="2">
    <source>
        <dbReference type="ARBA" id="ARBA00012493"/>
    </source>
</evidence>
<name>A0AA38S102_9PEZI</name>
<dbReference type="Pfam" id="PF12009">
    <property type="entry name" value="Telomerase_RBD"/>
    <property type="match status" value="1"/>
</dbReference>
<dbReference type="Gene3D" id="1.10.357.90">
    <property type="match status" value="1"/>
</dbReference>
<dbReference type="EMBL" id="JANBVN010000011">
    <property type="protein sequence ID" value="KAJ9164607.1"/>
    <property type="molecule type" value="Genomic_DNA"/>
</dbReference>
<keyword evidence="17" id="KW-1185">Reference proteome</keyword>
<dbReference type="GO" id="GO:0070034">
    <property type="term" value="F:telomerase RNA binding"/>
    <property type="evidence" value="ECO:0007669"/>
    <property type="project" value="TreeGrafter"/>
</dbReference>
<dbReference type="GO" id="GO:0046872">
    <property type="term" value="F:metal ion binding"/>
    <property type="evidence" value="ECO:0007669"/>
    <property type="project" value="UniProtKB-KW"/>
</dbReference>
<gene>
    <name evidence="16" type="ORF">NKR19_g1274</name>
</gene>
<dbReference type="InterPro" id="IPR000477">
    <property type="entry name" value="RT_dom"/>
</dbReference>
<dbReference type="FunFam" id="1.10.132.70:FF:000004">
    <property type="entry name" value="Telomerase reverse transcriptase"/>
    <property type="match status" value="1"/>
</dbReference>
<dbReference type="AlphaFoldDB" id="A0AA38S102"/>
<evidence type="ECO:0000256" key="12">
    <source>
        <dbReference type="ARBA" id="ARBA00048173"/>
    </source>
</evidence>
<feature type="region of interest" description="Disordered" evidence="14">
    <location>
        <begin position="1"/>
        <end position="45"/>
    </location>
</feature>
<evidence type="ECO:0000313" key="16">
    <source>
        <dbReference type="EMBL" id="KAJ9164607.1"/>
    </source>
</evidence>
<dbReference type="Gene3D" id="1.10.132.70">
    <property type="match status" value="1"/>
</dbReference>
<dbReference type="GO" id="GO:0042162">
    <property type="term" value="F:telomeric DNA binding"/>
    <property type="evidence" value="ECO:0007669"/>
    <property type="project" value="TreeGrafter"/>
</dbReference>
<reference evidence="16" key="1">
    <citation type="submission" date="2022-07" db="EMBL/GenBank/DDBJ databases">
        <title>Fungi with potential for degradation of polypropylene.</title>
        <authorList>
            <person name="Gostincar C."/>
        </authorList>
    </citation>
    <scope>NUCLEOTIDE SEQUENCE</scope>
    <source>
        <strain evidence="16">EXF-13287</strain>
    </source>
</reference>
<dbReference type="Pfam" id="PF21399">
    <property type="entry name" value="TERT_C"/>
    <property type="match status" value="1"/>
</dbReference>
<comment type="function">
    <text evidence="13">Telomerase is a ribonucleoprotein enzyme essential for the replication of chromosome termini in most eukaryotes. It elongates telomeres. It is a reverse transcriptase that adds simple sequence repeats to chromosome ends by copying a template sequence within the RNA component of the enzyme.</text>
</comment>
<dbReference type="GO" id="GO:0000781">
    <property type="term" value="C:chromosome, telomeric region"/>
    <property type="evidence" value="ECO:0007669"/>
    <property type="project" value="UniProtKB-SubCell"/>
</dbReference>
<dbReference type="EC" id="2.7.7.49" evidence="2 13"/>
<comment type="caution">
    <text evidence="16">The sequence shown here is derived from an EMBL/GenBank/DDBJ whole genome shotgun (WGS) entry which is preliminary data.</text>
</comment>
<keyword evidence="4 13" id="KW-0158">Chromosome</keyword>
<comment type="catalytic activity">
    <reaction evidence="12 13">
        <text>DNA(n) + a 2'-deoxyribonucleoside 5'-triphosphate = DNA(n+1) + diphosphate</text>
        <dbReference type="Rhea" id="RHEA:22508"/>
        <dbReference type="Rhea" id="RHEA-COMP:17339"/>
        <dbReference type="Rhea" id="RHEA-COMP:17340"/>
        <dbReference type="ChEBI" id="CHEBI:33019"/>
        <dbReference type="ChEBI" id="CHEBI:61560"/>
        <dbReference type="ChEBI" id="CHEBI:173112"/>
        <dbReference type="EC" id="2.7.7.49"/>
    </reaction>
</comment>
<dbReference type="PROSITE" id="PS50878">
    <property type="entry name" value="RT_POL"/>
    <property type="match status" value="1"/>
</dbReference>
<proteinExistence type="inferred from homology"/>
<feature type="region of interest" description="Disordered" evidence="14">
    <location>
        <begin position="102"/>
        <end position="128"/>
    </location>
</feature>
<evidence type="ECO:0000256" key="14">
    <source>
        <dbReference type="SAM" id="MobiDB-lite"/>
    </source>
</evidence>
<sequence length="1093" mass="123891">MSRSRNKRRGENEQASAVAPLTEQGATRPKKSRRVDGTSDTGKLVISEAPVDDRWEKWNSFSQKGDESYVTLSDGFTGVSFSQTEIVDFAVWLLFSRDKKSGERPRNLLCDGFRRDSDRRPQGKASAAQGQIPGLFAVFANNHVRTLKQDPWPQLLLLLGKSGERMMIDLLLDCSIFSKVAAGRDNYQQLSGVPVSDLDYRIAPAAETPSAHSLNKGEHREETARSPSEITFVRSRMLYARAALNARGLVRFGLRHIHVLSRFPLKRDTLEGVKESESVKFEEATTRVMVYMFPRQFGLHNVFTSQVDHTQTAQKFQDYTLREEEITRKLCTASNGTQQFKAHIPKRLRGLPQHLVERLQVLHDRCSYSKLLEHYCPAQAQGKRQTWPCHGTQKSTRSRKKSRSAPQTVQLPQYSSLVELATPMASVSAFCQAVLAKIIPNDFWGCDKVQTHNQTAFLKKVDHFIRMRRFEQLSLHEVLQDLKITEIDWLTPPTLKGQKCSRPETEKRIEIFLEFLYYVIDSILIPLIRSNFYVTESSIHKYRLFFFRHDTWRYVAEPAMAMLKTTMFEEVKLEEALKILGSRRLGFSQVRLLPKGLSMRPITNLRRRTLLKGSKKLLGPSINTILGPVGSMLKLEKTLNPERLGSAMFSVGDIYKRLKEFKTRLGAADRPFYFAKVDVQGAFDSIPQQAIVELMSGIPSEAEYKLVKHVEVKPGEMGEMALTKVTRSKPLKKWQALARTASDSTTFRDLLESQLAHSKRNTVFVESVACKSFQTRALMAMMTSHIQDNLVKIGKKYYRQKSGIPQGSVLSSTLCSYFYADLEQTQLSFLQAPDSLLLRLIDDFLLVTTDRTKATRFVSTMHAGIPSYGVVVNPNKTLVNFDMSTGGKPLAKVEAGRPFPYCGTLINTTTLAMTKNRETSGAGTGGGAVVFDSLTVEYGRYPGRNFRRKVINAFKIQSHLMFFDTSHNSLPTVLSNVYSAFVETANKTWAYARCLPRDKRPAARLVVGAIRDLIDVAFLLLASESRAKRYPGYRCEVKKQQVAWLAMVAFRTVLRRKQAAYREVIGWLEEETRVLSAERRVELGVLMEAARPR</sequence>
<evidence type="ECO:0000256" key="6">
    <source>
        <dbReference type="ARBA" id="ARBA00022695"/>
    </source>
</evidence>
<comment type="similarity">
    <text evidence="1 13">Belongs to the reverse transcriptase family. Telomerase subfamily.</text>
</comment>
<keyword evidence="11 13" id="KW-0539">Nucleus</keyword>
<evidence type="ECO:0000256" key="13">
    <source>
        <dbReference type="RuleBase" id="RU365061"/>
    </source>
</evidence>
<dbReference type="GO" id="GO:0007004">
    <property type="term" value="P:telomere maintenance via telomerase"/>
    <property type="evidence" value="ECO:0007669"/>
    <property type="project" value="TreeGrafter"/>
</dbReference>
<dbReference type="InterPro" id="IPR049139">
    <property type="entry name" value="TERT_C"/>
</dbReference>
<evidence type="ECO:0000256" key="11">
    <source>
        <dbReference type="ARBA" id="ARBA00023242"/>
    </source>
</evidence>
<dbReference type="GO" id="GO:0000333">
    <property type="term" value="C:telomerase catalytic core complex"/>
    <property type="evidence" value="ECO:0007669"/>
    <property type="project" value="TreeGrafter"/>
</dbReference>
<keyword evidence="10 13" id="KW-0695">RNA-directed DNA polymerase</keyword>
<keyword evidence="7 13" id="KW-0479">Metal-binding</keyword>
<dbReference type="PANTHER" id="PTHR12066:SF0">
    <property type="entry name" value="TELOMERASE REVERSE TRANSCRIPTASE"/>
    <property type="match status" value="1"/>
</dbReference>
<dbReference type="PANTHER" id="PTHR12066">
    <property type="entry name" value="TELOMERASE REVERSE TRANSCRIPTASE"/>
    <property type="match status" value="1"/>
</dbReference>
<accession>A0AA38S102</accession>
<dbReference type="InterPro" id="IPR021891">
    <property type="entry name" value="Telomerase_RBD"/>
</dbReference>
<evidence type="ECO:0000256" key="9">
    <source>
        <dbReference type="ARBA" id="ARBA00022895"/>
    </source>
</evidence>
<keyword evidence="9 13" id="KW-0779">Telomere</keyword>
<dbReference type="Proteomes" id="UP001174691">
    <property type="component" value="Unassembled WGS sequence"/>
</dbReference>
<evidence type="ECO:0000259" key="15">
    <source>
        <dbReference type="PROSITE" id="PS50878"/>
    </source>
</evidence>
<feature type="domain" description="Reverse transcriptase" evidence="15">
    <location>
        <begin position="574"/>
        <end position="906"/>
    </location>
</feature>
<dbReference type="InterPro" id="IPR003545">
    <property type="entry name" value="Telomerase_RT"/>
</dbReference>
<keyword evidence="8 13" id="KW-0460">Magnesium</keyword>
<feature type="compositionally biased region" description="Basic and acidic residues" evidence="14">
    <location>
        <begin position="102"/>
        <end position="121"/>
    </location>
</feature>